<gene>
    <name evidence="1" type="ORF">SAMN04490195_5495</name>
</gene>
<dbReference type="InterPro" id="IPR025332">
    <property type="entry name" value="DUF4238"/>
</dbReference>
<dbReference type="Pfam" id="PF14022">
    <property type="entry name" value="DUF4238"/>
    <property type="match status" value="1"/>
</dbReference>
<evidence type="ECO:0008006" key="3">
    <source>
        <dbReference type="Google" id="ProtNLM"/>
    </source>
</evidence>
<dbReference type="RefSeq" id="WP_245706728.1">
    <property type="nucleotide sequence ID" value="NZ_FNKJ01000003.1"/>
</dbReference>
<dbReference type="Proteomes" id="UP000199570">
    <property type="component" value="Unassembled WGS sequence"/>
</dbReference>
<evidence type="ECO:0000313" key="1">
    <source>
        <dbReference type="EMBL" id="SDR37767.1"/>
    </source>
</evidence>
<dbReference type="AlphaFoldDB" id="A0A1H1IJ49"/>
<organism evidence="1 2">
    <name type="scientific">Pseudomonas moorei</name>
    <dbReference type="NCBI Taxonomy" id="395599"/>
    <lineage>
        <taxon>Bacteria</taxon>
        <taxon>Pseudomonadati</taxon>
        <taxon>Pseudomonadota</taxon>
        <taxon>Gammaproteobacteria</taxon>
        <taxon>Pseudomonadales</taxon>
        <taxon>Pseudomonadaceae</taxon>
        <taxon>Pseudomonas</taxon>
    </lineage>
</organism>
<name>A0A1H1IJ49_9PSED</name>
<dbReference type="EMBL" id="FNKJ01000003">
    <property type="protein sequence ID" value="SDR37767.1"/>
    <property type="molecule type" value="Genomic_DNA"/>
</dbReference>
<sequence length="359" mass="40758">MNMAACHIAGQLRIESEMESFKKDNHYVPQAYLRQWMIDGKVLAYRLIVPHEKSAIWKPLSTKSLAMLPHLYTYFSGAEDSDEVERWLDRDFEGPGLASIAKVVSESRLTREDWNNLFRFAVAQSVRTPAQMQSFIKRQNETLEALLSESIEWSMAQIEAASAVGAQPEPPPVVEPYSKLPLKLQRVKNEDGEDGIKAQVLNGRKFWLWQIEHVLKSTINRLPNHRWTILHAPLGVTWPTTDNPFMRVGVGADGALSLEGGWGVPGTKLFMPLSPKHLLFACVGSPPPQRGTTLSLAEAVFYRTMILTGACRYVFATDTRDIVEYKPRTVCREQFEAEKKGWAEWHESQSREEADYPDL</sequence>
<protein>
    <recommendedName>
        <fullName evidence="3">DUF4238 domain-containing protein</fullName>
    </recommendedName>
</protein>
<accession>A0A1H1IJ49</accession>
<reference evidence="2" key="1">
    <citation type="submission" date="2016-10" db="EMBL/GenBank/DDBJ databases">
        <authorList>
            <person name="Varghese N."/>
            <person name="Submissions S."/>
        </authorList>
    </citation>
    <scope>NUCLEOTIDE SEQUENCE [LARGE SCALE GENOMIC DNA]</scope>
    <source>
        <strain evidence="2">BS3775</strain>
    </source>
</reference>
<proteinExistence type="predicted"/>
<evidence type="ECO:0000313" key="2">
    <source>
        <dbReference type="Proteomes" id="UP000199570"/>
    </source>
</evidence>
<keyword evidence="2" id="KW-1185">Reference proteome</keyword>